<reference evidence="2 3" key="1">
    <citation type="journal article" date="2016" name="Nat. Commun.">
        <title>Thousands of microbial genomes shed light on interconnected biogeochemical processes in an aquifer system.</title>
        <authorList>
            <person name="Anantharaman K."/>
            <person name="Brown C.T."/>
            <person name="Hug L.A."/>
            <person name="Sharon I."/>
            <person name="Castelle C.J."/>
            <person name="Probst A.J."/>
            <person name="Thomas B.C."/>
            <person name="Singh A."/>
            <person name="Wilkins M.J."/>
            <person name="Karaoz U."/>
            <person name="Brodie E.L."/>
            <person name="Williams K.H."/>
            <person name="Hubbard S.S."/>
            <person name="Banfield J.F."/>
        </authorList>
    </citation>
    <scope>NUCLEOTIDE SEQUENCE [LARGE SCALE GENOMIC DNA]</scope>
</reference>
<protein>
    <recommendedName>
        <fullName evidence="4">Type 4 fimbrial biogenesis protein PilX N-terminal domain-containing protein</fullName>
    </recommendedName>
</protein>
<accession>A0A1F6WPU7</accession>
<evidence type="ECO:0008006" key="4">
    <source>
        <dbReference type="Google" id="ProtNLM"/>
    </source>
</evidence>
<keyword evidence="1" id="KW-0472">Membrane</keyword>
<dbReference type="Proteomes" id="UP000178184">
    <property type="component" value="Unassembled WGS sequence"/>
</dbReference>
<evidence type="ECO:0000256" key="1">
    <source>
        <dbReference type="SAM" id="Phobius"/>
    </source>
</evidence>
<keyword evidence="1" id="KW-1133">Transmembrane helix</keyword>
<name>A0A1F6WPU7_9BACT</name>
<comment type="caution">
    <text evidence="2">The sequence shown here is derived from an EMBL/GenBank/DDBJ whole genome shotgun (WGS) entry which is preliminary data.</text>
</comment>
<dbReference type="AlphaFoldDB" id="A0A1F6WPU7"/>
<keyword evidence="1" id="KW-0812">Transmembrane</keyword>
<gene>
    <name evidence="2" type="ORF">A2903_01060</name>
</gene>
<dbReference type="EMBL" id="MFUO01000017">
    <property type="protein sequence ID" value="OGI83908.1"/>
    <property type="molecule type" value="Genomic_DNA"/>
</dbReference>
<evidence type="ECO:0000313" key="2">
    <source>
        <dbReference type="EMBL" id="OGI83908.1"/>
    </source>
</evidence>
<dbReference type="STRING" id="1801764.A2903_01060"/>
<feature type="transmembrane region" description="Helical" evidence="1">
    <location>
        <begin position="43"/>
        <end position="66"/>
    </location>
</feature>
<organism evidence="2 3">
    <name type="scientific">Candidatus Nomurabacteria bacterium RIFCSPLOWO2_01_FULL_33_17</name>
    <dbReference type="NCBI Taxonomy" id="1801764"/>
    <lineage>
        <taxon>Bacteria</taxon>
        <taxon>Candidatus Nomuraibacteriota</taxon>
    </lineage>
</organism>
<sequence length="201" mass="22195">MVEIQNQRLLKLAYLIGNYMKFLKYIKNSWACTAKRERSGGFAILYVMIIIAIILAVSLATINLISKEMRLARVARESLGARSAADTGLECMLMMDKAGASFFIDPNGSGTPTTTVYCGRDNNLSAVKYKIIQGTYSSSMYKYEVEIDYTPSSIPGPCFEADLVRDISGTPAKTTINIFGYNTCDSSKLGQQVQRGIIVDY</sequence>
<proteinExistence type="predicted"/>
<evidence type="ECO:0000313" key="3">
    <source>
        <dbReference type="Proteomes" id="UP000178184"/>
    </source>
</evidence>